<evidence type="ECO:0000313" key="2">
    <source>
        <dbReference type="Proteomes" id="UP000011717"/>
    </source>
</evidence>
<sequence>MATTPTNGAQGNAQRLPLFYKSLTPLSSAQHPDFGVKPRTQLEFVRGTHAVPITADEFPAAHRYFPIIFSTGDQPTPLALMGLSEGQNLFLNDDGTWRENTYVPAYIRRYPFLLARTSPDNETLSLCFDDTFDEVSAEGEQKFFEGGEQTEITKNVLSFCEEYEKSIARTAAFVKELQDSDLLMDGEVSIQAPGADKPSVYRGFRMVNEEKLRELRGDQVRKMVQNGALPLVYAHLMSVQIIREIYARANPVAQAVPSSATEAGQDTPIG</sequence>
<dbReference type="OrthoDB" id="9806524at2"/>
<dbReference type="Pfam" id="PF07277">
    <property type="entry name" value="SapC"/>
    <property type="match status" value="1"/>
</dbReference>
<accession>M2U834</accession>
<organism evidence="1 2">
    <name type="scientific">Pacificimonas flava</name>
    <dbReference type="NCBI Taxonomy" id="1234595"/>
    <lineage>
        <taxon>Bacteria</taxon>
        <taxon>Pseudomonadati</taxon>
        <taxon>Pseudomonadota</taxon>
        <taxon>Alphaproteobacteria</taxon>
        <taxon>Sphingomonadales</taxon>
        <taxon>Sphingosinicellaceae</taxon>
        <taxon>Pacificimonas</taxon>
    </lineage>
</organism>
<evidence type="ECO:0000313" key="1">
    <source>
        <dbReference type="EMBL" id="EMD84148.1"/>
    </source>
</evidence>
<dbReference type="Proteomes" id="UP000011717">
    <property type="component" value="Unassembled WGS sequence"/>
</dbReference>
<dbReference type="EMBL" id="AMRV01000001">
    <property type="protein sequence ID" value="EMD84148.1"/>
    <property type="molecule type" value="Genomic_DNA"/>
</dbReference>
<keyword evidence="2" id="KW-1185">Reference proteome</keyword>
<dbReference type="PATRIC" id="fig|1234595.3.peg.78"/>
<dbReference type="AlphaFoldDB" id="M2U834"/>
<comment type="caution">
    <text evidence="1">The sequence shown here is derived from an EMBL/GenBank/DDBJ whole genome shotgun (WGS) entry which is preliminary data.</text>
</comment>
<protein>
    <submittedName>
        <fullName evidence="1">Peptide transport system permease protein sapC</fullName>
    </submittedName>
</protein>
<gene>
    <name evidence="1" type="ORF">C725_0078</name>
</gene>
<dbReference type="InterPro" id="IPR010836">
    <property type="entry name" value="SapC"/>
</dbReference>
<reference evidence="1 2" key="1">
    <citation type="journal article" date="2013" name="Genome Announc.">
        <title>Draft Genome Sequence of Strain JLT2015T, Belonging to the Family Sphingomonadaceae of the Alphaproteobacteria.</title>
        <authorList>
            <person name="Tang K."/>
            <person name="Liu K."/>
            <person name="Li S."/>
            <person name="Jiao N."/>
        </authorList>
    </citation>
    <scope>NUCLEOTIDE SEQUENCE [LARGE SCALE GENOMIC DNA]</scope>
    <source>
        <strain evidence="1 2">JLT2015</strain>
    </source>
</reference>
<name>M2U834_9SPHN</name>
<dbReference type="RefSeq" id="WP_008599449.1">
    <property type="nucleotide sequence ID" value="NZ_AMRV01000001.1"/>
</dbReference>
<proteinExistence type="predicted"/>